<dbReference type="PRINTS" id="PR00344">
    <property type="entry name" value="BCTRLSENSOR"/>
</dbReference>
<evidence type="ECO:0000256" key="1">
    <source>
        <dbReference type="ARBA" id="ARBA00000085"/>
    </source>
</evidence>
<evidence type="ECO:0000256" key="2">
    <source>
        <dbReference type="ARBA" id="ARBA00012438"/>
    </source>
</evidence>
<reference evidence="6" key="1">
    <citation type="journal article" date="2019" name="Int. J. Syst. Evol. Microbiol.">
        <title>The Global Catalogue of Microorganisms (GCM) 10K type strain sequencing project: providing services to taxonomists for standard genome sequencing and annotation.</title>
        <authorList>
            <consortium name="The Broad Institute Genomics Platform"/>
            <consortium name="The Broad Institute Genome Sequencing Center for Infectious Disease"/>
            <person name="Wu L."/>
            <person name="Ma J."/>
        </authorList>
    </citation>
    <scope>NUCLEOTIDE SEQUENCE [LARGE SCALE GENOMIC DNA]</scope>
    <source>
        <strain evidence="6">CCM 8939</strain>
    </source>
</reference>
<dbReference type="InterPro" id="IPR003661">
    <property type="entry name" value="HisK_dim/P_dom"/>
</dbReference>
<dbReference type="InterPro" id="IPR003594">
    <property type="entry name" value="HATPase_dom"/>
</dbReference>
<dbReference type="InterPro" id="IPR003018">
    <property type="entry name" value="GAF"/>
</dbReference>
<comment type="caution">
    <text evidence="5">The sequence shown here is derived from an EMBL/GenBank/DDBJ whole genome shotgun (WGS) entry which is preliminary data.</text>
</comment>
<dbReference type="InterPro" id="IPR029016">
    <property type="entry name" value="GAF-like_dom_sf"/>
</dbReference>
<dbReference type="SUPFAM" id="SSF55781">
    <property type="entry name" value="GAF domain-like"/>
    <property type="match status" value="1"/>
</dbReference>
<dbReference type="GO" id="GO:0016301">
    <property type="term" value="F:kinase activity"/>
    <property type="evidence" value="ECO:0007669"/>
    <property type="project" value="UniProtKB-KW"/>
</dbReference>
<feature type="domain" description="Histidine kinase" evidence="4">
    <location>
        <begin position="209"/>
        <end position="421"/>
    </location>
</feature>
<protein>
    <recommendedName>
        <fullName evidence="2">histidine kinase</fullName>
        <ecNumber evidence="2">2.7.13.3</ecNumber>
    </recommendedName>
</protein>
<evidence type="ECO:0000313" key="6">
    <source>
        <dbReference type="Proteomes" id="UP000645390"/>
    </source>
</evidence>
<keyword evidence="5" id="KW-0808">Transferase</keyword>
<dbReference type="SMART" id="SM00388">
    <property type="entry name" value="HisKA"/>
    <property type="match status" value="1"/>
</dbReference>
<sequence length="421" mass="47119">MEISLSSENQIGNLHIPYSSLNKELPLPKNEPERLASLKAYKIMDTSEEDDFDDLTKMASEICGTPIALITLVDETRQWFKSRIGLDVNQTPREHAFCAHTIIDPTGTMQVTDARSDLRFAENPLVTSDPNIVFYAGVSLQSPDGYSLGSLCVIDRVPKSLTPQQLNGLKILAKQVIAQMELRKKIADLHEANKKLSETNEFMQRFATTAAHDLKNPLSSILMSAELLTRHLEQNGDVKALKLASTNLSSTKKLAKLVNDMLDYSLKPEKLTQNHTSILLSNFLEKTVSMITMPDNVVITYPTENPIITTSEIALQQIFINLLTNAVRYNDKPICKIQISYHKKDGKDVFVIQDNGIGIANKELERIFDRHVTLNHVDRFQQNGTGIGLFTVRFLVEKLNGKISVESEITKGSRFTFSIGS</sequence>
<gene>
    <name evidence="5" type="ORF">GCM10008119_17550</name>
</gene>
<keyword evidence="3" id="KW-0597">Phosphoprotein</keyword>
<dbReference type="SUPFAM" id="SSF47384">
    <property type="entry name" value="Homodimeric domain of signal transducing histidine kinase"/>
    <property type="match status" value="1"/>
</dbReference>
<accession>A0ABQ2BG41</accession>
<dbReference type="InterPro" id="IPR004358">
    <property type="entry name" value="Sig_transdc_His_kin-like_C"/>
</dbReference>
<name>A0ABQ2BG41_9SPHI</name>
<dbReference type="PANTHER" id="PTHR43102">
    <property type="entry name" value="SLR1143 PROTEIN"/>
    <property type="match status" value="1"/>
</dbReference>
<dbReference type="PANTHER" id="PTHR43102:SF2">
    <property type="entry name" value="GAF DOMAIN-CONTAINING PROTEIN"/>
    <property type="match status" value="1"/>
</dbReference>
<dbReference type="InterPro" id="IPR005467">
    <property type="entry name" value="His_kinase_dom"/>
</dbReference>
<dbReference type="Proteomes" id="UP000645390">
    <property type="component" value="Unassembled WGS sequence"/>
</dbReference>
<evidence type="ECO:0000313" key="5">
    <source>
        <dbReference type="EMBL" id="GGI25416.1"/>
    </source>
</evidence>
<dbReference type="Gene3D" id="3.30.450.40">
    <property type="match status" value="1"/>
</dbReference>
<dbReference type="PROSITE" id="PS50109">
    <property type="entry name" value="HIS_KIN"/>
    <property type="match status" value="1"/>
</dbReference>
<proteinExistence type="predicted"/>
<dbReference type="EMBL" id="BMDJ01000004">
    <property type="protein sequence ID" value="GGI25416.1"/>
    <property type="molecule type" value="Genomic_DNA"/>
</dbReference>
<dbReference type="RefSeq" id="WP_188413219.1">
    <property type="nucleotide sequence ID" value="NZ_BMDJ01000004.1"/>
</dbReference>
<organism evidence="5 6">
    <name type="scientific">Pedobacter mendelii</name>
    <dbReference type="NCBI Taxonomy" id="1908240"/>
    <lineage>
        <taxon>Bacteria</taxon>
        <taxon>Pseudomonadati</taxon>
        <taxon>Bacteroidota</taxon>
        <taxon>Sphingobacteriia</taxon>
        <taxon>Sphingobacteriales</taxon>
        <taxon>Sphingobacteriaceae</taxon>
        <taxon>Pedobacter</taxon>
    </lineage>
</organism>
<evidence type="ECO:0000256" key="3">
    <source>
        <dbReference type="ARBA" id="ARBA00022553"/>
    </source>
</evidence>
<dbReference type="Gene3D" id="3.30.565.10">
    <property type="entry name" value="Histidine kinase-like ATPase, C-terminal domain"/>
    <property type="match status" value="1"/>
</dbReference>
<dbReference type="SUPFAM" id="SSF55874">
    <property type="entry name" value="ATPase domain of HSP90 chaperone/DNA topoisomerase II/histidine kinase"/>
    <property type="match status" value="1"/>
</dbReference>
<keyword evidence="5" id="KW-0418">Kinase</keyword>
<dbReference type="InterPro" id="IPR036097">
    <property type="entry name" value="HisK_dim/P_sf"/>
</dbReference>
<dbReference type="Pfam" id="PF02518">
    <property type="entry name" value="HATPase_c"/>
    <property type="match status" value="1"/>
</dbReference>
<dbReference type="EC" id="2.7.13.3" evidence="2"/>
<dbReference type="Pfam" id="PF01590">
    <property type="entry name" value="GAF"/>
    <property type="match status" value="1"/>
</dbReference>
<dbReference type="SMART" id="SM00387">
    <property type="entry name" value="HATPase_c"/>
    <property type="match status" value="1"/>
</dbReference>
<dbReference type="InterPro" id="IPR036890">
    <property type="entry name" value="HATPase_C_sf"/>
</dbReference>
<dbReference type="Pfam" id="PF00512">
    <property type="entry name" value="HisKA"/>
    <property type="match status" value="1"/>
</dbReference>
<keyword evidence="6" id="KW-1185">Reference proteome</keyword>
<comment type="catalytic activity">
    <reaction evidence="1">
        <text>ATP + protein L-histidine = ADP + protein N-phospho-L-histidine.</text>
        <dbReference type="EC" id="2.7.13.3"/>
    </reaction>
</comment>
<evidence type="ECO:0000259" key="4">
    <source>
        <dbReference type="PROSITE" id="PS50109"/>
    </source>
</evidence>
<dbReference type="Gene3D" id="1.10.287.130">
    <property type="match status" value="1"/>
</dbReference>
<dbReference type="CDD" id="cd00082">
    <property type="entry name" value="HisKA"/>
    <property type="match status" value="1"/>
</dbReference>